<reference evidence="9 10" key="1">
    <citation type="submission" date="2024-06" db="EMBL/GenBank/DDBJ databases">
        <title>The Natural Products Discovery Center: Release of the First 8490 Sequenced Strains for Exploring Actinobacteria Biosynthetic Diversity.</title>
        <authorList>
            <person name="Kalkreuter E."/>
            <person name="Kautsar S.A."/>
            <person name="Yang D."/>
            <person name="Bader C.D."/>
            <person name="Teijaro C.N."/>
            <person name="Fluegel L."/>
            <person name="Davis C.M."/>
            <person name="Simpson J.R."/>
            <person name="Lauterbach L."/>
            <person name="Steele A.D."/>
            <person name="Gui C."/>
            <person name="Meng S."/>
            <person name="Li G."/>
            <person name="Viehrig K."/>
            <person name="Ye F."/>
            <person name="Su P."/>
            <person name="Kiefer A.F."/>
            <person name="Nichols A."/>
            <person name="Cepeda A.J."/>
            <person name="Yan W."/>
            <person name="Fan B."/>
            <person name="Jiang Y."/>
            <person name="Adhikari A."/>
            <person name="Zheng C.-J."/>
            <person name="Schuster L."/>
            <person name="Cowan T.M."/>
            <person name="Smanski M.J."/>
            <person name="Chevrette M.G."/>
            <person name="De Carvalho L.P.S."/>
            <person name="Shen B."/>
        </authorList>
    </citation>
    <scope>NUCLEOTIDE SEQUENCE [LARGE SCALE GENOMIC DNA]</scope>
    <source>
        <strain evidence="9 10">NPDC052347</strain>
    </source>
</reference>
<name>A0ABV3K647_STRON</name>
<sequence>MTRPPAARDEFGRWLSGRASRPLLCGALLLYLLSAGRVLGDDRTGIDNAVVVRAAHTLLDGGAPYADRRFLYPPAAVFAAVPQVPLGARTLFYLAPAVTALLVLAGALLALRIFRVRADSRLAAALAVGLAFSLPFQSMVHLGNWTCASVVAFPGALLLARRGRWTAAGALVGAALALKPMLVPLLLLFALARRWRALAMALAVPVAVSLPAALAMPRPGLLLTKTLPFLLHGQDSYARPFDASWPAVLARLGVGQPFALLLAVPPAAAALWFARLRWHGRGEEGVRLVECASLLMLSAFLVSRPAFLHYALVPLPSLAASAVVRGAAVRSVWFWTALLPQLSGVPWPELGSARRHAFKDIVMYTGLAAVLARTAWRIRPRTIETVTVSGGVYSLSSDSEPRNPPGTR</sequence>
<evidence type="ECO:0000256" key="2">
    <source>
        <dbReference type="ARBA" id="ARBA00022475"/>
    </source>
</evidence>
<keyword evidence="5 8" id="KW-1133">Transmembrane helix</keyword>
<evidence type="ECO:0000256" key="3">
    <source>
        <dbReference type="ARBA" id="ARBA00022679"/>
    </source>
</evidence>
<comment type="caution">
    <text evidence="9">The sequence shown here is derived from an EMBL/GenBank/DDBJ whole genome shotgun (WGS) entry which is preliminary data.</text>
</comment>
<feature type="transmembrane region" description="Helical" evidence="8">
    <location>
        <begin position="285"/>
        <end position="302"/>
    </location>
</feature>
<feature type="transmembrane region" description="Helical" evidence="8">
    <location>
        <begin position="197"/>
        <end position="216"/>
    </location>
</feature>
<keyword evidence="10" id="KW-1185">Reference proteome</keyword>
<evidence type="ECO:0000256" key="8">
    <source>
        <dbReference type="SAM" id="Phobius"/>
    </source>
</evidence>
<feature type="transmembrane region" description="Helical" evidence="8">
    <location>
        <begin position="123"/>
        <end position="145"/>
    </location>
</feature>
<evidence type="ECO:0000256" key="6">
    <source>
        <dbReference type="ARBA" id="ARBA00023136"/>
    </source>
</evidence>
<keyword evidence="3" id="KW-0808">Transferase</keyword>
<accession>A0ABV3K647</accession>
<keyword evidence="6 8" id="KW-0472">Membrane</keyword>
<dbReference type="Proteomes" id="UP001552594">
    <property type="component" value="Unassembled WGS sequence"/>
</dbReference>
<evidence type="ECO:0000313" key="10">
    <source>
        <dbReference type="Proteomes" id="UP001552594"/>
    </source>
</evidence>
<evidence type="ECO:0000256" key="7">
    <source>
        <dbReference type="ARBA" id="ARBA00024033"/>
    </source>
</evidence>
<dbReference type="Pfam" id="PF09594">
    <property type="entry name" value="GT87"/>
    <property type="match status" value="1"/>
</dbReference>
<organism evidence="9 10">
    <name type="scientific">Streptomyces orinoci</name>
    <name type="common">Streptoverticillium orinoci</name>
    <dbReference type="NCBI Taxonomy" id="67339"/>
    <lineage>
        <taxon>Bacteria</taxon>
        <taxon>Bacillati</taxon>
        <taxon>Actinomycetota</taxon>
        <taxon>Actinomycetes</taxon>
        <taxon>Kitasatosporales</taxon>
        <taxon>Streptomycetaceae</taxon>
        <taxon>Streptomyces</taxon>
    </lineage>
</organism>
<keyword evidence="4 8" id="KW-0812">Transmembrane</keyword>
<evidence type="ECO:0000256" key="1">
    <source>
        <dbReference type="ARBA" id="ARBA00004651"/>
    </source>
</evidence>
<comment type="subcellular location">
    <subcellularLocation>
        <location evidence="1">Cell membrane</location>
        <topology evidence="1">Multi-pass membrane protein</topology>
    </subcellularLocation>
</comment>
<comment type="similarity">
    <text evidence="7">Belongs to the glycosyltransferase 87 family.</text>
</comment>
<keyword evidence="2" id="KW-1003">Cell membrane</keyword>
<dbReference type="EMBL" id="JBFAUK010000034">
    <property type="protein sequence ID" value="MEV5510540.1"/>
    <property type="molecule type" value="Genomic_DNA"/>
</dbReference>
<feature type="transmembrane region" description="Helical" evidence="8">
    <location>
        <begin position="254"/>
        <end position="273"/>
    </location>
</feature>
<evidence type="ECO:0000256" key="4">
    <source>
        <dbReference type="ARBA" id="ARBA00022692"/>
    </source>
</evidence>
<gene>
    <name evidence="9" type="ORF">AB0L16_29635</name>
</gene>
<feature type="transmembrane region" description="Helical" evidence="8">
    <location>
        <begin position="91"/>
        <end position="111"/>
    </location>
</feature>
<protein>
    <submittedName>
        <fullName evidence="9">Glycosyltransferase 87 family protein</fullName>
    </submittedName>
</protein>
<evidence type="ECO:0000313" key="9">
    <source>
        <dbReference type="EMBL" id="MEV5510540.1"/>
    </source>
</evidence>
<proteinExistence type="inferred from homology"/>
<feature type="transmembrane region" description="Helical" evidence="8">
    <location>
        <begin position="165"/>
        <end position="190"/>
    </location>
</feature>
<dbReference type="RefSeq" id="WP_109281381.1">
    <property type="nucleotide sequence ID" value="NZ_JBFAUK010000034.1"/>
</dbReference>
<evidence type="ECO:0000256" key="5">
    <source>
        <dbReference type="ARBA" id="ARBA00022989"/>
    </source>
</evidence>
<dbReference type="InterPro" id="IPR018584">
    <property type="entry name" value="GT87"/>
</dbReference>